<evidence type="ECO:0000313" key="2">
    <source>
        <dbReference type="Proteomes" id="UP000824469"/>
    </source>
</evidence>
<reference evidence="1 2" key="1">
    <citation type="journal article" date="2021" name="Nat. Plants">
        <title>The Taxus genome provides insights into paclitaxel biosynthesis.</title>
        <authorList>
            <person name="Xiong X."/>
            <person name="Gou J."/>
            <person name="Liao Q."/>
            <person name="Li Y."/>
            <person name="Zhou Q."/>
            <person name="Bi G."/>
            <person name="Li C."/>
            <person name="Du R."/>
            <person name="Wang X."/>
            <person name="Sun T."/>
            <person name="Guo L."/>
            <person name="Liang H."/>
            <person name="Lu P."/>
            <person name="Wu Y."/>
            <person name="Zhang Z."/>
            <person name="Ro D.K."/>
            <person name="Shang Y."/>
            <person name="Huang S."/>
            <person name="Yan J."/>
        </authorList>
    </citation>
    <scope>NUCLEOTIDE SEQUENCE [LARGE SCALE GENOMIC DNA]</scope>
    <source>
        <strain evidence="1">Ta-2019</strain>
    </source>
</reference>
<gene>
    <name evidence="1" type="ORF">KI387_016452</name>
</gene>
<dbReference type="EMBL" id="JAHRHJ020000003">
    <property type="protein sequence ID" value="KAH9321813.1"/>
    <property type="molecule type" value="Genomic_DNA"/>
</dbReference>
<evidence type="ECO:0000313" key="1">
    <source>
        <dbReference type="EMBL" id="KAH9321813.1"/>
    </source>
</evidence>
<comment type="caution">
    <text evidence="1">The sequence shown here is derived from an EMBL/GenBank/DDBJ whole genome shotgun (WGS) entry which is preliminary data.</text>
</comment>
<dbReference type="AlphaFoldDB" id="A0AA38LEC3"/>
<organism evidence="1 2">
    <name type="scientific">Taxus chinensis</name>
    <name type="common">Chinese yew</name>
    <name type="synonym">Taxus wallichiana var. chinensis</name>
    <dbReference type="NCBI Taxonomy" id="29808"/>
    <lineage>
        <taxon>Eukaryota</taxon>
        <taxon>Viridiplantae</taxon>
        <taxon>Streptophyta</taxon>
        <taxon>Embryophyta</taxon>
        <taxon>Tracheophyta</taxon>
        <taxon>Spermatophyta</taxon>
        <taxon>Pinopsida</taxon>
        <taxon>Pinidae</taxon>
        <taxon>Conifers II</taxon>
        <taxon>Cupressales</taxon>
        <taxon>Taxaceae</taxon>
        <taxon>Taxus</taxon>
    </lineage>
</organism>
<accession>A0AA38LEC3</accession>
<proteinExistence type="predicted"/>
<protein>
    <submittedName>
        <fullName evidence="1">Uncharacterized protein</fullName>
    </submittedName>
</protein>
<feature type="non-terminal residue" evidence="1">
    <location>
        <position position="1"/>
    </location>
</feature>
<name>A0AA38LEC3_TAXCH</name>
<dbReference type="Proteomes" id="UP000824469">
    <property type="component" value="Unassembled WGS sequence"/>
</dbReference>
<keyword evidence="2" id="KW-1185">Reference proteome</keyword>
<sequence length="144" mass="16302">PSTKKEGMEGDLAAKCLLSLGKKNKRDNNDLGNSGLGIQEDALKGIKKYIKDLKGNISNLQNAKVDKNFWNGINDNMEKVEYKCNLMADGFIIQTGLLKSIVNDLNNKDNKSKVRDIDRKKEIEERDNHIKELIKLSSQVFNHK</sequence>